<feature type="compositionally biased region" description="Basic residues" evidence="1">
    <location>
        <begin position="108"/>
        <end position="117"/>
    </location>
</feature>
<comment type="caution">
    <text evidence="2">The sequence shown here is derived from an EMBL/GenBank/DDBJ whole genome shotgun (WGS) entry which is preliminary data.</text>
</comment>
<feature type="compositionally biased region" description="Gly residues" evidence="1">
    <location>
        <begin position="10"/>
        <end position="29"/>
    </location>
</feature>
<evidence type="ECO:0008006" key="4">
    <source>
        <dbReference type="Google" id="ProtNLM"/>
    </source>
</evidence>
<sequence>MGRGGRGKGRGGCGKGRGGGGGCWHGGAAWGQQESRGKATRRTTGLGPPHKCQHHLWCPRDPWRRSGASTAGRCGSERPRRRDPRRQRAGWPRRPPRGPLRLGPWGAARHRRRRAQQRGRPAAPRRSEPPSVVHWNGSQLQRSPLPQFARGGRLLRVGYPHWACQCHVPAASTLRASVVVEQELRAQEDGAVARQAGSALRRGWAPRWSQAGDLEFCIEMKTGSSLPFELHARGAVRSGPLTPLGCALRGEAAPSKLFGAGGSEGAGPPAGQQLQLSAHPQDGSQPAAAQESFTAPSGRRRPAAFRPRGRRRRGRRLLRLRRLRRRRRRMRRRRRPSSRPCMAACTAWATRRTPPGAGRATSPSSTTSSGAAARAGPTWPTLRRQWSAAGCAQGWGHLAAAQAFAQGGCGACGALPEGHWSQAGAQETRTCTSDAALRVVAGSQQLPPHPTASPSLSVNCHLDVLSPSGWTRQLTQSFQLCLCTRQFTEHISYMILVLPSPVACVPHSSPSFYCSCSSIFPPAVWSTSAPTALTLQPMSSASSA</sequence>
<evidence type="ECO:0000313" key="2">
    <source>
        <dbReference type="EMBL" id="CAK0842913.1"/>
    </source>
</evidence>
<accession>A0ABN9TBC4</accession>
<feature type="region of interest" description="Disordered" evidence="1">
    <location>
        <begin position="1"/>
        <end position="138"/>
    </location>
</feature>
<keyword evidence="3" id="KW-1185">Reference proteome</keyword>
<gene>
    <name evidence="2" type="ORF">PCOR1329_LOCUS37443</name>
</gene>
<protein>
    <recommendedName>
        <fullName evidence="4">Beta-galactosidase</fullName>
    </recommendedName>
</protein>
<feature type="compositionally biased region" description="Low complexity" evidence="1">
    <location>
        <begin position="356"/>
        <end position="378"/>
    </location>
</feature>
<evidence type="ECO:0000313" key="3">
    <source>
        <dbReference type="Proteomes" id="UP001189429"/>
    </source>
</evidence>
<dbReference type="EMBL" id="CAUYUJ010014538">
    <property type="protein sequence ID" value="CAK0842913.1"/>
    <property type="molecule type" value="Genomic_DNA"/>
</dbReference>
<name>A0ABN9TBC4_9DINO</name>
<proteinExistence type="predicted"/>
<feature type="compositionally biased region" description="Basic residues" evidence="1">
    <location>
        <begin position="298"/>
        <end position="337"/>
    </location>
</feature>
<evidence type="ECO:0000256" key="1">
    <source>
        <dbReference type="SAM" id="MobiDB-lite"/>
    </source>
</evidence>
<feature type="region of interest" description="Disordered" evidence="1">
    <location>
        <begin position="257"/>
        <end position="379"/>
    </location>
</feature>
<organism evidence="2 3">
    <name type="scientific">Prorocentrum cordatum</name>
    <dbReference type="NCBI Taxonomy" id="2364126"/>
    <lineage>
        <taxon>Eukaryota</taxon>
        <taxon>Sar</taxon>
        <taxon>Alveolata</taxon>
        <taxon>Dinophyceae</taxon>
        <taxon>Prorocentrales</taxon>
        <taxon>Prorocentraceae</taxon>
        <taxon>Prorocentrum</taxon>
    </lineage>
</organism>
<dbReference type="Proteomes" id="UP001189429">
    <property type="component" value="Unassembled WGS sequence"/>
</dbReference>
<feature type="compositionally biased region" description="Polar residues" evidence="1">
    <location>
        <begin position="272"/>
        <end position="284"/>
    </location>
</feature>
<reference evidence="2" key="1">
    <citation type="submission" date="2023-10" db="EMBL/GenBank/DDBJ databases">
        <authorList>
            <person name="Chen Y."/>
            <person name="Shah S."/>
            <person name="Dougan E. K."/>
            <person name="Thang M."/>
            <person name="Chan C."/>
        </authorList>
    </citation>
    <scope>NUCLEOTIDE SEQUENCE [LARGE SCALE GENOMIC DNA]</scope>
</reference>